<keyword evidence="1" id="KW-0489">Methyltransferase</keyword>
<evidence type="ECO:0000256" key="3">
    <source>
        <dbReference type="ARBA" id="ARBA00022691"/>
    </source>
</evidence>
<sequence length="152" mass="16929">MLAPFIPTPEEVIKEMLSCANAGRNDILIDLGSGDGRILKIAKMYFHVKLVIGVELNKVLCKESKSEDVEIICGDLLSLSEVLIPRATIITIYLSPRSNKLLEDIILKIGKSGLKIISHDFEFSKLSLEKIKKIKAMGLLGLTEHTIYCYKL</sequence>
<evidence type="ECO:0000259" key="4">
    <source>
        <dbReference type="Pfam" id="PF08123"/>
    </source>
</evidence>
<dbReference type="EMBL" id="WHYS01000001">
    <property type="protein sequence ID" value="MQL54542.1"/>
    <property type="molecule type" value="Genomic_DNA"/>
</dbReference>
<dbReference type="RefSeq" id="WP_152939701.1">
    <property type="nucleotide sequence ID" value="NZ_CP045482.1"/>
</dbReference>
<dbReference type="PANTHER" id="PTHR13610">
    <property type="entry name" value="METHYLTRANSFERASE DOMAIN-CONTAINING PROTEIN"/>
    <property type="match status" value="1"/>
</dbReference>
<dbReference type="AlphaFoldDB" id="A0A650CWX1"/>
<organism evidence="6 7">
    <name type="scientific">Acidianus ambivalens</name>
    <name type="common">Desulfurolobus ambivalens</name>
    <dbReference type="NCBI Taxonomy" id="2283"/>
    <lineage>
        <taxon>Archaea</taxon>
        <taxon>Thermoproteota</taxon>
        <taxon>Thermoprotei</taxon>
        <taxon>Sulfolobales</taxon>
        <taxon>Sulfolobaceae</taxon>
        <taxon>Acidianus</taxon>
    </lineage>
</organism>
<reference evidence="6 7" key="2">
    <citation type="submission" date="2019-10" db="EMBL/GenBank/DDBJ databases">
        <title>Genome Sequences from Six Type Strain Members of the Archaeal Family Sulfolobaceae: Acidianus ambivalens, Acidianus infernus, Metallosphaera prunae, Stygiolobus azoricus, Sulfolobus metallicus, and Sulfurisphaera ohwakuensis.</title>
        <authorList>
            <person name="Counts J.A."/>
            <person name="Kelly R.M."/>
        </authorList>
    </citation>
    <scope>NUCLEOTIDE SEQUENCE [LARGE SCALE GENOMIC DNA]</scope>
    <source>
        <strain evidence="6 7">LEI 10</strain>
    </source>
</reference>
<reference evidence="5 8" key="1">
    <citation type="submission" date="2019-10" db="EMBL/GenBank/DDBJ databases">
        <title>Comparative genomics of sulfur disproportionating microorganisms.</title>
        <authorList>
            <person name="Ward L.M."/>
            <person name="Bertran E."/>
            <person name="Johnston D."/>
        </authorList>
    </citation>
    <scope>NUCLEOTIDE SEQUENCE [LARGE SCALE GENOMIC DNA]</scope>
    <source>
        <strain evidence="5 8">DSM 3772</strain>
    </source>
</reference>
<evidence type="ECO:0000256" key="1">
    <source>
        <dbReference type="ARBA" id="ARBA00022603"/>
    </source>
</evidence>
<dbReference type="InterPro" id="IPR025789">
    <property type="entry name" value="DOT1_dom"/>
</dbReference>
<keyword evidence="2" id="KW-0808">Transferase</keyword>
<evidence type="ECO:0000256" key="2">
    <source>
        <dbReference type="ARBA" id="ARBA00022679"/>
    </source>
</evidence>
<keyword evidence="3" id="KW-0949">S-adenosyl-L-methionine</keyword>
<dbReference type="InterPro" id="IPR029063">
    <property type="entry name" value="SAM-dependent_MTases_sf"/>
</dbReference>
<proteinExistence type="predicted"/>
<evidence type="ECO:0000313" key="5">
    <source>
        <dbReference type="EMBL" id="MQL54542.1"/>
    </source>
</evidence>
<dbReference type="GO" id="GO:0032259">
    <property type="term" value="P:methylation"/>
    <property type="evidence" value="ECO:0007669"/>
    <property type="project" value="UniProtKB-KW"/>
</dbReference>
<evidence type="ECO:0000313" key="6">
    <source>
        <dbReference type="EMBL" id="QGR22351.1"/>
    </source>
</evidence>
<gene>
    <name evidence="6" type="ORF">D1866_10480</name>
    <name evidence="5" type="ORF">GFB69_01920</name>
</gene>
<dbReference type="GeneID" id="42780161"/>
<keyword evidence="7" id="KW-1185">Reference proteome</keyword>
<dbReference type="Gene3D" id="3.40.50.150">
    <property type="entry name" value="Vaccinia Virus protein VP39"/>
    <property type="match status" value="1"/>
</dbReference>
<accession>A0A650CWX1</accession>
<dbReference type="EMBL" id="CP045482">
    <property type="protein sequence ID" value="QGR22351.1"/>
    <property type="molecule type" value="Genomic_DNA"/>
</dbReference>
<name>A0A650CWX1_ACIAM</name>
<protein>
    <recommendedName>
        <fullName evidence="4">DOT1 domain-containing protein</fullName>
    </recommendedName>
</protein>
<evidence type="ECO:0000313" key="7">
    <source>
        <dbReference type="Proteomes" id="UP000426328"/>
    </source>
</evidence>
<dbReference type="Pfam" id="PF08123">
    <property type="entry name" value="DOT1"/>
    <property type="match status" value="1"/>
</dbReference>
<dbReference type="PANTHER" id="PTHR13610:SF11">
    <property type="entry name" value="METHYLTRANSFERASE DOMAIN-CONTAINING PROTEIN"/>
    <property type="match status" value="1"/>
</dbReference>
<dbReference type="SUPFAM" id="SSF53335">
    <property type="entry name" value="S-adenosyl-L-methionine-dependent methyltransferases"/>
    <property type="match status" value="1"/>
</dbReference>
<evidence type="ECO:0000313" key="8">
    <source>
        <dbReference type="Proteomes" id="UP000474054"/>
    </source>
</evidence>
<dbReference type="Proteomes" id="UP000474054">
    <property type="component" value="Unassembled WGS sequence"/>
</dbReference>
<feature type="domain" description="DOT1" evidence="4">
    <location>
        <begin position="11"/>
        <end position="68"/>
    </location>
</feature>
<dbReference type="InterPro" id="IPR026170">
    <property type="entry name" value="FAM173A/B"/>
</dbReference>
<dbReference type="KEGG" id="aamb:D1866_10480"/>
<dbReference type="GO" id="GO:0031151">
    <property type="term" value="F:histone H3K79 methyltransferase activity"/>
    <property type="evidence" value="ECO:0007669"/>
    <property type="project" value="InterPro"/>
</dbReference>
<dbReference type="Proteomes" id="UP000426328">
    <property type="component" value="Chromosome"/>
</dbReference>